<dbReference type="CDD" id="cd03808">
    <property type="entry name" value="GT4_CapM-like"/>
    <property type="match status" value="1"/>
</dbReference>
<dbReference type="SUPFAM" id="SSF53756">
    <property type="entry name" value="UDP-Glycosyltransferase/glycogen phosphorylase"/>
    <property type="match status" value="1"/>
</dbReference>
<reference evidence="3 4" key="1">
    <citation type="submission" date="2011-02" db="EMBL/GenBank/DDBJ databases">
        <authorList>
            <person name="Nelson K.E."/>
            <person name="Sutton G."/>
            <person name="Torralba M."/>
            <person name="Durkin S."/>
            <person name="Harkins D."/>
            <person name="Montgomery R."/>
            <person name="Ziemer C."/>
            <person name="Klaassens E."/>
            <person name="Ocuiv P."/>
            <person name="Morrison M."/>
        </authorList>
    </citation>
    <scope>NUCLEOTIDE SEQUENCE [LARGE SCALE GENOMIC DNA]</scope>
    <source>
        <strain evidence="3 4">8</strain>
    </source>
</reference>
<evidence type="ECO:0000259" key="1">
    <source>
        <dbReference type="Pfam" id="PF00534"/>
    </source>
</evidence>
<evidence type="ECO:0000313" key="3">
    <source>
        <dbReference type="EMBL" id="EGC04381.1"/>
    </source>
</evidence>
<dbReference type="InterPro" id="IPR001296">
    <property type="entry name" value="Glyco_trans_1"/>
</dbReference>
<dbReference type="AlphaFoldDB" id="E9S8J3"/>
<dbReference type="OrthoDB" id="9772485at2"/>
<evidence type="ECO:0000259" key="2">
    <source>
        <dbReference type="Pfam" id="PF13477"/>
    </source>
</evidence>
<organism evidence="3 4">
    <name type="scientific">Ruminococcus albus 8</name>
    <dbReference type="NCBI Taxonomy" id="246199"/>
    <lineage>
        <taxon>Bacteria</taxon>
        <taxon>Bacillati</taxon>
        <taxon>Bacillota</taxon>
        <taxon>Clostridia</taxon>
        <taxon>Eubacteriales</taxon>
        <taxon>Oscillospiraceae</taxon>
        <taxon>Ruminococcus</taxon>
    </lineage>
</organism>
<dbReference type="PANTHER" id="PTHR12526">
    <property type="entry name" value="GLYCOSYLTRANSFERASE"/>
    <property type="match status" value="1"/>
</dbReference>
<dbReference type="Pfam" id="PF00534">
    <property type="entry name" value="Glycos_transf_1"/>
    <property type="match status" value="1"/>
</dbReference>
<comment type="caution">
    <text evidence="3">The sequence shown here is derived from an EMBL/GenBank/DDBJ whole genome shotgun (WGS) entry which is preliminary data.</text>
</comment>
<dbReference type="EC" id="2.4.-.-" evidence="3"/>
<dbReference type="EMBL" id="ADKM02000024">
    <property type="protein sequence ID" value="EGC04381.1"/>
    <property type="molecule type" value="Genomic_DNA"/>
</dbReference>
<dbReference type="InterPro" id="IPR028098">
    <property type="entry name" value="Glyco_trans_4-like_N"/>
</dbReference>
<dbReference type="eggNOG" id="COG0438">
    <property type="taxonomic scope" value="Bacteria"/>
</dbReference>
<keyword evidence="4" id="KW-1185">Reference proteome</keyword>
<name>E9S8J3_RUMAL</name>
<dbReference type="Pfam" id="PF13477">
    <property type="entry name" value="Glyco_trans_4_2"/>
    <property type="match status" value="1"/>
</dbReference>
<protein>
    <submittedName>
        <fullName evidence="3">Glycosyltransferase, group 1 family protein</fullName>
        <ecNumber evidence="3">2.4.-.-</ecNumber>
    </submittedName>
</protein>
<feature type="domain" description="Glycosyltransferase subfamily 4-like N-terminal" evidence="2">
    <location>
        <begin position="7"/>
        <end position="147"/>
    </location>
</feature>
<sequence>MDKTILIISNVTNGLYMFRRELLERLVKMYNVEILAGDTGRVDVLETMGCHVTITEIERHGTNPIKELQLIRYYKKKIKEIKPKVVLTYTVKPNIYGGMACACLGVPYVANITGLGTAIEQPGKLQKPLLFLLKRGFRKAQKVFFQNSENMNFLLKHRVISGAYELIPGSGVNLERFPLLDYPQSDTLDFVFISRIMKEKGIDQYIDAAKVIRQKYPNTRFHICGDAGTAYKELLEQMQKDGIVIYHGKISDVPKMHKVSACTIHPTYYPEGMSNVLLESCACGRPIITTDRPGCREIVDDGINGFIVKQQDSQDLIEKIEKFISLSWDERKQMGLAGRAKVEHEFDRRIVVNKYLEEIKRAGL</sequence>
<keyword evidence="3" id="KW-0808">Transferase</keyword>
<accession>E9S8J3</accession>
<evidence type="ECO:0000313" key="4">
    <source>
        <dbReference type="Proteomes" id="UP000004259"/>
    </source>
</evidence>
<feature type="domain" description="Glycosyl transferase family 1" evidence="1">
    <location>
        <begin position="187"/>
        <end position="339"/>
    </location>
</feature>
<proteinExistence type="predicted"/>
<dbReference type="Gene3D" id="3.40.50.2000">
    <property type="entry name" value="Glycogen Phosphorylase B"/>
    <property type="match status" value="2"/>
</dbReference>
<dbReference type="PANTHER" id="PTHR12526:SF630">
    <property type="entry name" value="GLYCOSYLTRANSFERASE"/>
    <property type="match status" value="1"/>
</dbReference>
<dbReference type="GO" id="GO:0016757">
    <property type="term" value="F:glycosyltransferase activity"/>
    <property type="evidence" value="ECO:0007669"/>
    <property type="project" value="UniProtKB-KW"/>
</dbReference>
<keyword evidence="3" id="KW-0328">Glycosyltransferase</keyword>
<dbReference type="RefSeq" id="WP_002847273.1">
    <property type="nucleotide sequence ID" value="NZ_ADKM02000024.1"/>
</dbReference>
<dbReference type="STRING" id="246199.CUS_5332"/>
<gene>
    <name evidence="3" type="ORF">CUS_5332</name>
</gene>
<dbReference type="Proteomes" id="UP000004259">
    <property type="component" value="Unassembled WGS sequence"/>
</dbReference>